<evidence type="ECO:0008006" key="6">
    <source>
        <dbReference type="Google" id="ProtNLM"/>
    </source>
</evidence>
<dbReference type="EnsemblMetazoa" id="XM_011675310">
    <property type="protein sequence ID" value="XP_011673612"/>
    <property type="gene ID" value="LOC763100"/>
</dbReference>
<comment type="similarity">
    <text evidence="1">Belongs to the IspD/TarI cytidylyltransferase family. IspD subfamily.</text>
</comment>
<reference evidence="5" key="1">
    <citation type="submission" date="2015-02" db="EMBL/GenBank/DDBJ databases">
        <title>Genome sequencing for Strongylocentrotus purpuratus.</title>
        <authorList>
            <person name="Murali S."/>
            <person name="Liu Y."/>
            <person name="Vee V."/>
            <person name="English A."/>
            <person name="Wang M."/>
            <person name="Skinner E."/>
            <person name="Han Y."/>
            <person name="Muzny D.M."/>
            <person name="Worley K.C."/>
            <person name="Gibbs R.A."/>
        </authorList>
    </citation>
    <scope>NUCLEOTIDE SEQUENCE</scope>
</reference>
<dbReference type="KEGG" id="spu:763100"/>
<dbReference type="SUPFAM" id="SSF53448">
    <property type="entry name" value="Nucleotide-diphospho-sugar transferases"/>
    <property type="match status" value="1"/>
</dbReference>
<evidence type="ECO:0000256" key="3">
    <source>
        <dbReference type="ARBA" id="ARBA00022695"/>
    </source>
</evidence>
<dbReference type="GeneID" id="763100"/>
<dbReference type="Gene3D" id="3.90.550.10">
    <property type="entry name" value="Spore Coat Polysaccharide Biosynthesis Protein SpsA, Chain A"/>
    <property type="match status" value="1"/>
</dbReference>
<dbReference type="InParanoid" id="A0A7M7HPA2"/>
<dbReference type="InterPro" id="IPR034683">
    <property type="entry name" value="IspD/TarI"/>
</dbReference>
<dbReference type="PROSITE" id="PS01295">
    <property type="entry name" value="ISPD"/>
    <property type="match status" value="1"/>
</dbReference>
<evidence type="ECO:0000256" key="2">
    <source>
        <dbReference type="ARBA" id="ARBA00022679"/>
    </source>
</evidence>
<keyword evidence="2" id="KW-0808">Transferase</keyword>
<dbReference type="Pfam" id="PF01128">
    <property type="entry name" value="IspD"/>
    <property type="match status" value="1"/>
</dbReference>
<proteinExistence type="inferred from homology"/>
<organism evidence="4 5">
    <name type="scientific">Strongylocentrotus purpuratus</name>
    <name type="common">Purple sea urchin</name>
    <dbReference type="NCBI Taxonomy" id="7668"/>
    <lineage>
        <taxon>Eukaryota</taxon>
        <taxon>Metazoa</taxon>
        <taxon>Echinodermata</taxon>
        <taxon>Eleutherozoa</taxon>
        <taxon>Echinozoa</taxon>
        <taxon>Echinoidea</taxon>
        <taxon>Euechinoidea</taxon>
        <taxon>Echinacea</taxon>
        <taxon>Camarodonta</taxon>
        <taxon>Echinidea</taxon>
        <taxon>Strongylocentrotidae</taxon>
        <taxon>Strongylocentrotus</taxon>
    </lineage>
</organism>
<protein>
    <recommendedName>
        <fullName evidence="6">D-ribitol-5-phosphate cytidylyltransferase</fullName>
    </recommendedName>
</protein>
<dbReference type="GO" id="GO:0008299">
    <property type="term" value="P:isoprenoid biosynthetic process"/>
    <property type="evidence" value="ECO:0007669"/>
    <property type="project" value="InterPro"/>
</dbReference>
<sequence length="405" mass="45555">MNEAIDLISEKKKVFAILPAAGTGERTGLKTPKQFCEIAGYPLILHSLWNFQRPWIAETVVAVSEDWLPYLQDLIKLYRIQNVHLVVGGQTRHQSIKICVQYVRERVQNARCNASDVIVIVHDAVRPFVAEETLQRIAEAAHKQGAAGVVCPLVSTTLATQEDGILDYSLVRSKHCNSHTPQAFSYQTIVTAYDKISKHDLDHGTEVLHLALEYAGVRAKLLETKDEVWKVTYRRDICAAEQFARERLARLAILSDQTGNDVIGVLEEQVKKKRLTLLSKCSSLTTLPSGVNAVIVIADAPTTDQCLLDVATVLERLKQQLHPLKGSLTLLVTVPTEEKMVRDDLMTRFRELRLDQRCRDICVYCVILETKSSPVEKERMERACELTANLVVRQDELMSGQTFIV</sequence>
<dbReference type="GO" id="GO:0005829">
    <property type="term" value="C:cytosol"/>
    <property type="evidence" value="ECO:0000318"/>
    <property type="project" value="GO_Central"/>
</dbReference>
<evidence type="ECO:0000313" key="4">
    <source>
        <dbReference type="EnsemblMetazoa" id="XP_011673612"/>
    </source>
</evidence>
<dbReference type="CDD" id="cd02516">
    <property type="entry name" value="CDP-ME_synthetase"/>
    <property type="match status" value="1"/>
</dbReference>
<accession>A0A7M7HPA2</accession>
<dbReference type="FunCoup" id="A0A7M7HPA2">
    <property type="interactions" value="67"/>
</dbReference>
<dbReference type="InterPro" id="IPR018294">
    <property type="entry name" value="ISPD_synthase_CS"/>
</dbReference>
<dbReference type="PANTHER" id="PTHR43015">
    <property type="entry name" value="D-RIBITOL-5-PHOSPHATE CYTIDYLYLTRANSFERASE"/>
    <property type="match status" value="1"/>
</dbReference>
<dbReference type="Proteomes" id="UP000007110">
    <property type="component" value="Unassembled WGS sequence"/>
</dbReference>
<evidence type="ECO:0000313" key="5">
    <source>
        <dbReference type="Proteomes" id="UP000007110"/>
    </source>
</evidence>
<dbReference type="RefSeq" id="XP_011673612.2">
    <property type="nucleotide sequence ID" value="XM_011675310.2"/>
</dbReference>
<keyword evidence="5" id="KW-1185">Reference proteome</keyword>
<dbReference type="AlphaFoldDB" id="A0A7M7HPA2"/>
<dbReference type="GO" id="GO:0047349">
    <property type="term" value="F:D-ribitol-5-phosphate cytidylyltransferase activity"/>
    <property type="evidence" value="ECO:0000318"/>
    <property type="project" value="GO_Central"/>
</dbReference>
<reference evidence="4" key="2">
    <citation type="submission" date="2021-01" db="UniProtKB">
        <authorList>
            <consortium name="EnsemblMetazoa"/>
        </authorList>
    </citation>
    <scope>IDENTIFICATION</scope>
</reference>
<dbReference type="OrthoDB" id="414267at2759"/>
<dbReference type="GO" id="GO:0035269">
    <property type="term" value="P:protein O-linked glycosylation via mannose"/>
    <property type="evidence" value="ECO:0000318"/>
    <property type="project" value="GO_Central"/>
</dbReference>
<evidence type="ECO:0000256" key="1">
    <source>
        <dbReference type="ARBA" id="ARBA00009789"/>
    </source>
</evidence>
<dbReference type="CTD" id="729920"/>
<name>A0A7M7HPA2_STRPU</name>
<keyword evidence="3" id="KW-0548">Nucleotidyltransferase</keyword>
<dbReference type="OMA" id="IPKQYCD"/>
<dbReference type="InterPro" id="IPR029044">
    <property type="entry name" value="Nucleotide-diphossugar_trans"/>
</dbReference>
<dbReference type="PANTHER" id="PTHR43015:SF1">
    <property type="entry name" value="D-RIBITOL-5-PHOSPHATE CYTIDYLYLTRANSFERASE"/>
    <property type="match status" value="1"/>
</dbReference>